<evidence type="ECO:0000313" key="1">
    <source>
        <dbReference type="EMBL" id="MDK6029183.1"/>
    </source>
</evidence>
<gene>
    <name evidence="1" type="ORF">QPL79_07385</name>
</gene>
<protein>
    <submittedName>
        <fullName evidence="1">Uncharacterized protein</fullName>
    </submittedName>
</protein>
<keyword evidence="2" id="KW-1185">Reference proteome</keyword>
<evidence type="ECO:0000313" key="2">
    <source>
        <dbReference type="Proteomes" id="UP001529235"/>
    </source>
</evidence>
<comment type="caution">
    <text evidence="1">The sequence shown here is derived from an EMBL/GenBank/DDBJ whole genome shotgun (WGS) entry which is preliminary data.</text>
</comment>
<reference evidence="1 2" key="1">
    <citation type="submission" date="2023-05" db="EMBL/GenBank/DDBJ databases">
        <title>A new hyperthermophilic archaea 'Ignisphaera cupida' sp. nov. and description of the family 'Ignisphaeraceae' fam. nov.</title>
        <authorList>
            <person name="Podosokorskaya O.A."/>
            <person name="Elcheninov A.G."/>
            <person name="Klukina A."/>
            <person name="Merkel A.Y."/>
        </authorList>
    </citation>
    <scope>NUCLEOTIDE SEQUENCE [LARGE SCALE GENOMIC DNA]</scope>
    <source>
        <strain evidence="1 2">4213-co</strain>
    </source>
</reference>
<accession>A0ABD4ZAR3</accession>
<dbReference type="AlphaFoldDB" id="A0ABD4ZAR3"/>
<name>A0ABD4ZAR3_9CREN</name>
<dbReference type="EMBL" id="JASNVW010000005">
    <property type="protein sequence ID" value="MDK6029183.1"/>
    <property type="molecule type" value="Genomic_DNA"/>
</dbReference>
<dbReference type="RefSeq" id="WP_285274170.1">
    <property type="nucleotide sequence ID" value="NZ_JASNVW010000005.1"/>
</dbReference>
<proteinExistence type="predicted"/>
<dbReference type="Proteomes" id="UP001529235">
    <property type="component" value="Unassembled WGS sequence"/>
</dbReference>
<sequence>MEDKLFSYVVKLTSSHRGAGTREEEEARKYIVEVLRSLGYDPRIEYFPTPPTFSYIL</sequence>
<dbReference type="SUPFAM" id="SSF53187">
    <property type="entry name" value="Zn-dependent exopeptidases"/>
    <property type="match status" value="1"/>
</dbReference>
<organism evidence="1 2">
    <name type="scientific">Ignisphaera cupida</name>
    <dbReference type="NCBI Taxonomy" id="3050454"/>
    <lineage>
        <taxon>Archaea</taxon>
        <taxon>Thermoproteota</taxon>
        <taxon>Thermoprotei</taxon>
        <taxon>Desulfurococcales</taxon>
        <taxon>Desulfurococcaceae</taxon>
        <taxon>Ignisphaera</taxon>
    </lineage>
</organism>
<dbReference type="Gene3D" id="3.40.630.10">
    <property type="entry name" value="Zn peptidases"/>
    <property type="match status" value="1"/>
</dbReference>